<evidence type="ECO:0000313" key="3">
    <source>
        <dbReference type="Proteomes" id="UP000634136"/>
    </source>
</evidence>
<dbReference type="AlphaFoldDB" id="A0A834T7K4"/>
<keyword evidence="3" id="KW-1185">Reference proteome</keyword>
<gene>
    <name evidence="2" type="ORF">G2W53_029535</name>
</gene>
<evidence type="ECO:0000259" key="1">
    <source>
        <dbReference type="Pfam" id="PF20167"/>
    </source>
</evidence>
<organism evidence="2 3">
    <name type="scientific">Senna tora</name>
    <dbReference type="NCBI Taxonomy" id="362788"/>
    <lineage>
        <taxon>Eukaryota</taxon>
        <taxon>Viridiplantae</taxon>
        <taxon>Streptophyta</taxon>
        <taxon>Embryophyta</taxon>
        <taxon>Tracheophyta</taxon>
        <taxon>Spermatophyta</taxon>
        <taxon>Magnoliopsida</taxon>
        <taxon>eudicotyledons</taxon>
        <taxon>Gunneridae</taxon>
        <taxon>Pentapetalae</taxon>
        <taxon>rosids</taxon>
        <taxon>fabids</taxon>
        <taxon>Fabales</taxon>
        <taxon>Fabaceae</taxon>
        <taxon>Caesalpinioideae</taxon>
        <taxon>Cassia clade</taxon>
        <taxon>Senna</taxon>
    </lineage>
</organism>
<feature type="domain" description="Putative plant transposon protein" evidence="1">
    <location>
        <begin position="1"/>
        <end position="71"/>
    </location>
</feature>
<dbReference type="Proteomes" id="UP000634136">
    <property type="component" value="Unassembled WGS sequence"/>
</dbReference>
<dbReference type="InterPro" id="IPR046796">
    <property type="entry name" value="Transposase_32_dom"/>
</dbReference>
<reference evidence="2" key="1">
    <citation type="submission" date="2020-09" db="EMBL/GenBank/DDBJ databases">
        <title>Genome-Enabled Discovery of Anthraquinone Biosynthesis in Senna tora.</title>
        <authorList>
            <person name="Kang S.-H."/>
            <person name="Pandey R.P."/>
            <person name="Lee C.-M."/>
            <person name="Sim J.-S."/>
            <person name="Jeong J.-T."/>
            <person name="Choi B.-S."/>
            <person name="Jung M."/>
            <person name="Ginzburg D."/>
            <person name="Zhao K."/>
            <person name="Won S.Y."/>
            <person name="Oh T.-J."/>
            <person name="Yu Y."/>
            <person name="Kim N.-H."/>
            <person name="Lee O.R."/>
            <person name="Lee T.-H."/>
            <person name="Bashyal P."/>
            <person name="Kim T.-S."/>
            <person name="Lee W.-H."/>
            <person name="Kawkins C."/>
            <person name="Kim C.-K."/>
            <person name="Kim J.S."/>
            <person name="Ahn B.O."/>
            <person name="Rhee S.Y."/>
            <person name="Sohng J.K."/>
        </authorList>
    </citation>
    <scope>NUCLEOTIDE SEQUENCE</scope>
    <source>
        <tissue evidence="2">Leaf</tissue>
    </source>
</reference>
<dbReference type="Pfam" id="PF20167">
    <property type="entry name" value="Transposase_32"/>
    <property type="match status" value="1"/>
</dbReference>
<accession>A0A834T7K4</accession>
<evidence type="ECO:0000313" key="2">
    <source>
        <dbReference type="EMBL" id="KAF7815566.1"/>
    </source>
</evidence>
<comment type="caution">
    <text evidence="2">The sequence shown here is derived from an EMBL/GenBank/DDBJ whole genome shotgun (WGS) entry which is preliminary data.</text>
</comment>
<proteinExistence type="predicted"/>
<sequence length="119" mass="13136">MPCSHRTEVIKDRVLLINCLITKQPIDAAQIILNQLTSVATKKLPSHEQTPSAPTLAFPALITSLCKRAGVVMPPTEERSLSVASHEEIITRVPEMPSHHGLNREPVGLREIKEVELFA</sequence>
<name>A0A834T7K4_9FABA</name>
<protein>
    <recommendedName>
        <fullName evidence="1">Putative plant transposon protein domain-containing protein</fullName>
    </recommendedName>
</protein>
<dbReference type="EMBL" id="JAAIUW010000009">
    <property type="protein sequence ID" value="KAF7815566.1"/>
    <property type="molecule type" value="Genomic_DNA"/>
</dbReference>